<evidence type="ECO:0000313" key="2">
    <source>
        <dbReference type="EMBL" id="SDC55845.1"/>
    </source>
</evidence>
<sequence>MQLFMVFLIIVVVVTAIRTFSNSIAGRRADGLDQLKHRAQMNINMGLMFIAVALMQGISLGDWWIRLLMIAVGALGIYNLIFGLRARNFYRKKLEEQQ</sequence>
<dbReference type="OrthoDB" id="2990512at2"/>
<feature type="transmembrane region" description="Helical" evidence="1">
    <location>
        <begin position="39"/>
        <end position="58"/>
    </location>
</feature>
<dbReference type="EMBL" id="FMZA01000010">
    <property type="protein sequence ID" value="SDC55845.1"/>
    <property type="molecule type" value="Genomic_DNA"/>
</dbReference>
<keyword evidence="1" id="KW-0812">Transmembrane</keyword>
<feature type="transmembrane region" description="Helical" evidence="1">
    <location>
        <begin position="6"/>
        <end position="27"/>
    </location>
</feature>
<keyword evidence="3" id="KW-1185">Reference proteome</keyword>
<dbReference type="RefSeq" id="WP_091569824.1">
    <property type="nucleotide sequence ID" value="NZ_FMZA01000010.1"/>
</dbReference>
<evidence type="ECO:0000256" key="1">
    <source>
        <dbReference type="SAM" id="Phobius"/>
    </source>
</evidence>
<proteinExistence type="predicted"/>
<reference evidence="2 3" key="1">
    <citation type="submission" date="2016-10" db="EMBL/GenBank/DDBJ databases">
        <authorList>
            <person name="de Groot N.N."/>
        </authorList>
    </citation>
    <scope>NUCLEOTIDE SEQUENCE [LARGE SCALE GENOMIC DNA]</scope>
    <source>
        <strain evidence="2 3">DSM 45514</strain>
    </source>
</reference>
<keyword evidence="1" id="KW-0472">Membrane</keyword>
<evidence type="ECO:0000313" key="3">
    <source>
        <dbReference type="Proteomes" id="UP000199387"/>
    </source>
</evidence>
<keyword evidence="1" id="KW-1133">Transmembrane helix</keyword>
<dbReference type="AlphaFoldDB" id="A0A1G6MLM9"/>
<name>A0A1G6MLM9_9BACL</name>
<dbReference type="Proteomes" id="UP000199387">
    <property type="component" value="Unassembled WGS sequence"/>
</dbReference>
<accession>A0A1G6MLM9</accession>
<organism evidence="2 3">
    <name type="scientific">Melghirimyces thermohalophilus</name>
    <dbReference type="NCBI Taxonomy" id="1236220"/>
    <lineage>
        <taxon>Bacteria</taxon>
        <taxon>Bacillati</taxon>
        <taxon>Bacillota</taxon>
        <taxon>Bacilli</taxon>
        <taxon>Bacillales</taxon>
        <taxon>Thermoactinomycetaceae</taxon>
        <taxon>Melghirimyces</taxon>
    </lineage>
</organism>
<feature type="transmembrane region" description="Helical" evidence="1">
    <location>
        <begin position="64"/>
        <end position="84"/>
    </location>
</feature>
<protein>
    <submittedName>
        <fullName evidence="2">YtpI-like protein</fullName>
    </submittedName>
</protein>
<dbReference type="STRING" id="1236220.SAMN04488112_11020"/>
<gene>
    <name evidence="2" type="ORF">SAMN04488112_11020</name>
</gene>